<dbReference type="Pfam" id="PF13627">
    <property type="entry name" value="LptM_cons"/>
    <property type="match status" value="1"/>
</dbReference>
<proteinExistence type="predicted"/>
<protein>
    <submittedName>
        <fullName evidence="7">Lipoprotein-attachment site-containing protein</fullName>
    </submittedName>
</protein>
<evidence type="ECO:0000256" key="6">
    <source>
        <dbReference type="ARBA" id="ARBA00023288"/>
    </source>
</evidence>
<keyword evidence="8" id="KW-1185">Reference proteome</keyword>
<dbReference type="GO" id="GO:0009279">
    <property type="term" value="C:cell outer membrane"/>
    <property type="evidence" value="ECO:0007669"/>
    <property type="project" value="UniProtKB-SubCell"/>
</dbReference>
<dbReference type="STRING" id="233100.SAMN05216526_1072"/>
<dbReference type="Proteomes" id="UP000223759">
    <property type="component" value="Unassembled WGS sequence"/>
</dbReference>
<evidence type="ECO:0000256" key="1">
    <source>
        <dbReference type="ARBA" id="ARBA00004459"/>
    </source>
</evidence>
<dbReference type="PROSITE" id="PS51257">
    <property type="entry name" value="PROKAR_LIPOPROTEIN"/>
    <property type="match status" value="1"/>
</dbReference>
<evidence type="ECO:0000256" key="2">
    <source>
        <dbReference type="ARBA" id="ARBA00022729"/>
    </source>
</evidence>
<keyword evidence="4" id="KW-0564">Palmitate</keyword>
<name>A0A1R3VY58_9GAMM</name>
<accession>A0A1R3VY58</accession>
<reference evidence="7 8" key="1">
    <citation type="submission" date="2017-01" db="EMBL/GenBank/DDBJ databases">
        <authorList>
            <person name="Mah S.A."/>
            <person name="Swanson W.J."/>
            <person name="Moy G.W."/>
            <person name="Vacquier V.D."/>
        </authorList>
    </citation>
    <scope>NUCLEOTIDE SEQUENCE [LARGE SCALE GENOMIC DNA]</scope>
    <source>
        <strain evidence="7 8">M9</strain>
    </source>
</reference>
<sequence length="42" mass="4487">MPFCWARSVFVVIVVVLGTASMVSSCGQKGDLFLPSDAPQQD</sequence>
<keyword evidence="3" id="KW-0472">Membrane</keyword>
<keyword evidence="6 7" id="KW-0449">Lipoprotein</keyword>
<evidence type="ECO:0000256" key="3">
    <source>
        <dbReference type="ARBA" id="ARBA00023136"/>
    </source>
</evidence>
<dbReference type="EMBL" id="FTPK01000002">
    <property type="protein sequence ID" value="SIT69390.1"/>
    <property type="molecule type" value="Genomic_DNA"/>
</dbReference>
<keyword evidence="2" id="KW-0732">Signal</keyword>
<organism evidence="7 8">
    <name type="scientific">Ectothiorhodosinus mongolicus</name>
    <dbReference type="NCBI Taxonomy" id="233100"/>
    <lineage>
        <taxon>Bacteria</taxon>
        <taxon>Pseudomonadati</taxon>
        <taxon>Pseudomonadota</taxon>
        <taxon>Gammaproteobacteria</taxon>
        <taxon>Chromatiales</taxon>
        <taxon>Ectothiorhodospiraceae</taxon>
        <taxon>Ectothiorhodosinus</taxon>
    </lineage>
</organism>
<dbReference type="RefSeq" id="WP_076755481.1">
    <property type="nucleotide sequence ID" value="NZ_CP023018.1"/>
</dbReference>
<evidence type="ECO:0000313" key="7">
    <source>
        <dbReference type="EMBL" id="SIT69390.1"/>
    </source>
</evidence>
<dbReference type="InterPro" id="IPR032831">
    <property type="entry name" value="LptM_cons"/>
</dbReference>
<dbReference type="NCBIfam" id="NF047847">
    <property type="entry name" value="SS_mature_LptM"/>
    <property type="match status" value="1"/>
</dbReference>
<evidence type="ECO:0000256" key="4">
    <source>
        <dbReference type="ARBA" id="ARBA00023139"/>
    </source>
</evidence>
<keyword evidence="5" id="KW-0998">Cell outer membrane</keyword>
<dbReference type="AlphaFoldDB" id="A0A1R3VY58"/>
<comment type="subcellular location">
    <subcellularLocation>
        <location evidence="1">Cell outer membrane</location>
        <topology evidence="1">Lipid-anchor</topology>
    </subcellularLocation>
</comment>
<gene>
    <name evidence="7" type="ORF">SAMN05216526_1072</name>
</gene>
<evidence type="ECO:0000256" key="5">
    <source>
        <dbReference type="ARBA" id="ARBA00023237"/>
    </source>
</evidence>
<dbReference type="OrthoDB" id="8550022at2"/>
<evidence type="ECO:0000313" key="8">
    <source>
        <dbReference type="Proteomes" id="UP000223759"/>
    </source>
</evidence>